<keyword evidence="3 4" id="KW-0472">Membrane</keyword>
<evidence type="ECO:0000256" key="1">
    <source>
        <dbReference type="ARBA" id="ARBA00022692"/>
    </source>
</evidence>
<dbReference type="Gene3D" id="1.20.1250.20">
    <property type="entry name" value="MFS general substrate transporter like domains"/>
    <property type="match status" value="2"/>
</dbReference>
<feature type="transmembrane region" description="Helical" evidence="4">
    <location>
        <begin position="248"/>
        <end position="267"/>
    </location>
</feature>
<keyword evidence="1 4" id="KW-0812">Transmembrane</keyword>
<dbReference type="PANTHER" id="PTHR23547:SF1">
    <property type="entry name" value="MAJOR FACILITATOR SUPERFAMILY MFS_1"/>
    <property type="match status" value="1"/>
</dbReference>
<evidence type="ECO:0000256" key="3">
    <source>
        <dbReference type="ARBA" id="ARBA00023136"/>
    </source>
</evidence>
<dbReference type="SUPFAM" id="SSF103473">
    <property type="entry name" value="MFS general substrate transporter"/>
    <property type="match status" value="1"/>
</dbReference>
<feature type="transmembrane region" description="Helical" evidence="4">
    <location>
        <begin position="314"/>
        <end position="339"/>
    </location>
</feature>
<protein>
    <submittedName>
        <fullName evidence="5">MFS transporter</fullName>
    </submittedName>
</protein>
<accession>A0ABQ2AEK9</accession>
<evidence type="ECO:0000256" key="4">
    <source>
        <dbReference type="SAM" id="Phobius"/>
    </source>
</evidence>
<keyword evidence="6" id="KW-1185">Reference proteome</keyword>
<dbReference type="InterPro" id="IPR011701">
    <property type="entry name" value="MFS"/>
</dbReference>
<name>A0ABQ2AEK9_9PSED</name>
<dbReference type="InterPro" id="IPR036259">
    <property type="entry name" value="MFS_trans_sf"/>
</dbReference>
<gene>
    <name evidence="5" type="ORF">GCM10007363_04860</name>
</gene>
<reference evidence="6" key="1">
    <citation type="journal article" date="2019" name="Int. J. Syst. Evol. Microbiol.">
        <title>The Global Catalogue of Microorganisms (GCM) 10K type strain sequencing project: providing services to taxonomists for standard genome sequencing and annotation.</title>
        <authorList>
            <consortium name="The Broad Institute Genomics Platform"/>
            <consortium name="The Broad Institute Genome Sequencing Center for Infectious Disease"/>
            <person name="Wu L."/>
            <person name="Ma J."/>
        </authorList>
    </citation>
    <scope>NUCLEOTIDE SEQUENCE [LARGE SCALE GENOMIC DNA]</scope>
    <source>
        <strain evidence="6">CCM 8778</strain>
    </source>
</reference>
<dbReference type="NCBIfam" id="NF033734">
    <property type="entry name" value="MFS_ArsJ"/>
    <property type="match status" value="1"/>
</dbReference>
<keyword evidence="2 4" id="KW-1133">Transmembrane helix</keyword>
<feature type="transmembrane region" description="Helical" evidence="4">
    <location>
        <begin position="47"/>
        <end position="70"/>
    </location>
</feature>
<sequence length="405" mass="43679">MKALSALSAQVRQYLLVTGNYWAFTLTDGALRMLVVLHFHSLGYTPLQIAALFLFYEIFGVVTNLVGGYLGARLGLNRTMNLGLGLQVLALLMLTVPTAWLTVPWVMGAQALSGIAKDLNKMSAKSSIKLLVPDNQQGTLYQWVAILTGSKNALKGVGFFLGGALLALLGFSGAVLAMAAVLALIWLGSRVLLKKDLGKAKAKPKFRDLLSKSRAINILSAARLFLFGARDVWFVVALPVYLSTVFGWDFWMVGGFLAAWVIGYGIVQSFAPRITGKQRGQLPDGRSAFVWAALLAGLPALIALGLGTGWPAQWVLLGGLLLFGVLFAVNSSLHSYLIVSYAKEDGVSLDVGFYYMSNALGRLMGTLLSGWLYQQYGLATCLWWSSLFVLLAALCSLGLPRRAGD</sequence>
<dbReference type="RefSeq" id="WP_093985875.1">
    <property type="nucleotide sequence ID" value="NZ_BMDE01000001.1"/>
</dbReference>
<evidence type="ECO:0000313" key="6">
    <source>
        <dbReference type="Proteomes" id="UP000655550"/>
    </source>
</evidence>
<evidence type="ECO:0000256" key="2">
    <source>
        <dbReference type="ARBA" id="ARBA00022989"/>
    </source>
</evidence>
<dbReference type="EMBL" id="BMDE01000001">
    <property type="protein sequence ID" value="GGH89523.1"/>
    <property type="molecule type" value="Genomic_DNA"/>
</dbReference>
<dbReference type="InterPro" id="IPR047769">
    <property type="entry name" value="MFS_ArsJ"/>
</dbReference>
<dbReference type="Pfam" id="PF07690">
    <property type="entry name" value="MFS_1"/>
    <property type="match status" value="1"/>
</dbReference>
<feature type="transmembrane region" description="Helical" evidence="4">
    <location>
        <begin position="160"/>
        <end position="193"/>
    </location>
</feature>
<feature type="transmembrane region" description="Helical" evidence="4">
    <location>
        <begin position="214"/>
        <end position="242"/>
    </location>
</feature>
<dbReference type="Proteomes" id="UP000655550">
    <property type="component" value="Unassembled WGS sequence"/>
</dbReference>
<feature type="transmembrane region" description="Helical" evidence="4">
    <location>
        <begin position="351"/>
        <end position="371"/>
    </location>
</feature>
<dbReference type="PANTHER" id="PTHR23547">
    <property type="entry name" value="MAJOR FACILITATOR SUPERFAMILY DOMAIN, GENERAL SUBSTRATE TRANSPORTER"/>
    <property type="match status" value="1"/>
</dbReference>
<evidence type="ECO:0000313" key="5">
    <source>
        <dbReference type="EMBL" id="GGH89523.1"/>
    </source>
</evidence>
<feature type="transmembrane region" description="Helical" evidence="4">
    <location>
        <begin position="82"/>
        <end position="103"/>
    </location>
</feature>
<proteinExistence type="predicted"/>
<feature type="transmembrane region" description="Helical" evidence="4">
    <location>
        <begin position="377"/>
        <end position="399"/>
    </location>
</feature>
<organism evidence="5 6">
    <name type="scientific">Pseudomonas fluvialis</name>
    <dbReference type="NCBI Taxonomy" id="1793966"/>
    <lineage>
        <taxon>Bacteria</taxon>
        <taxon>Pseudomonadati</taxon>
        <taxon>Pseudomonadota</taxon>
        <taxon>Gammaproteobacteria</taxon>
        <taxon>Pseudomonadales</taxon>
        <taxon>Pseudomonadaceae</taxon>
        <taxon>Pseudomonas</taxon>
    </lineage>
</organism>
<feature type="transmembrane region" description="Helical" evidence="4">
    <location>
        <begin position="288"/>
        <end position="308"/>
    </location>
</feature>
<comment type="caution">
    <text evidence="5">The sequence shown here is derived from an EMBL/GenBank/DDBJ whole genome shotgun (WGS) entry which is preliminary data.</text>
</comment>
<feature type="transmembrane region" description="Helical" evidence="4">
    <location>
        <begin position="21"/>
        <end position="41"/>
    </location>
</feature>